<keyword evidence="1" id="KW-0812">Transmembrane</keyword>
<feature type="transmembrane region" description="Helical" evidence="1">
    <location>
        <begin position="260"/>
        <end position="278"/>
    </location>
</feature>
<comment type="caution">
    <text evidence="2">The sequence shown here is derived from an EMBL/GenBank/DDBJ whole genome shotgun (WGS) entry which is preliminary data.</text>
</comment>
<accession>A0ABW6RWJ8</accession>
<keyword evidence="1" id="KW-1133">Transmembrane helix</keyword>
<name>A0ABW6RWJ8_9NOCA</name>
<dbReference type="EMBL" id="JBIAQY010000002">
    <property type="protein sequence ID" value="MFF3567869.1"/>
    <property type="molecule type" value="Genomic_DNA"/>
</dbReference>
<evidence type="ECO:0000313" key="2">
    <source>
        <dbReference type="EMBL" id="MFF3567869.1"/>
    </source>
</evidence>
<dbReference type="RefSeq" id="WP_387403062.1">
    <property type="nucleotide sequence ID" value="NZ_JBIAQY010000002.1"/>
</dbReference>
<reference evidence="2 3" key="1">
    <citation type="submission" date="2024-10" db="EMBL/GenBank/DDBJ databases">
        <title>The Natural Products Discovery Center: Release of the First 8490 Sequenced Strains for Exploring Actinobacteria Biosynthetic Diversity.</title>
        <authorList>
            <person name="Kalkreuter E."/>
            <person name="Kautsar S.A."/>
            <person name="Yang D."/>
            <person name="Bader C.D."/>
            <person name="Teijaro C.N."/>
            <person name="Fluegel L."/>
            <person name="Davis C.M."/>
            <person name="Simpson J.R."/>
            <person name="Lauterbach L."/>
            <person name="Steele A.D."/>
            <person name="Gui C."/>
            <person name="Meng S."/>
            <person name="Li G."/>
            <person name="Viehrig K."/>
            <person name="Ye F."/>
            <person name="Su P."/>
            <person name="Kiefer A.F."/>
            <person name="Nichols A."/>
            <person name="Cepeda A.J."/>
            <person name="Yan W."/>
            <person name="Fan B."/>
            <person name="Jiang Y."/>
            <person name="Adhikari A."/>
            <person name="Zheng C.-J."/>
            <person name="Schuster L."/>
            <person name="Cowan T.M."/>
            <person name="Smanski M.J."/>
            <person name="Chevrette M.G."/>
            <person name="De Carvalho L.P.S."/>
            <person name="Shen B."/>
        </authorList>
    </citation>
    <scope>NUCLEOTIDE SEQUENCE [LARGE SCALE GENOMIC DNA]</scope>
    <source>
        <strain evidence="2 3">NPDC002593</strain>
    </source>
</reference>
<protein>
    <submittedName>
        <fullName evidence="2">Uncharacterized protein</fullName>
    </submittedName>
</protein>
<proteinExistence type="predicted"/>
<sequence length="339" mass="38346">MLMIEHSERGATMMVSRLWRTVVADLPHQSTVMRQWYRAIEEWRTVLRVRLIAGQEASRSVFAPAVEAMRTAGMEITETTSVGEVDLVHGRFPGFEVSLMWKFGVFFLILDSGPDPAPDTSRSVADQFVPYLEDETSRSAGSQQGVRDSEFVSRAIEAQSRQYQDRDANAWEHERSLQEELRVQLDGLERRFREADICRELLRGWLAAPGGILITMGIVSVIWPIVPAFATICILYGLLVTLACRSFPGNGLLLRWSKRIILSLAILVLIFGVAAWIWRTQELLAYGCIALGVILVLGSIWQNRNITRALRNGVSRDDLLNSWASLMSDTKVSCRMRFR</sequence>
<dbReference type="Proteomes" id="UP001601992">
    <property type="component" value="Unassembled WGS sequence"/>
</dbReference>
<evidence type="ECO:0000313" key="3">
    <source>
        <dbReference type="Proteomes" id="UP001601992"/>
    </source>
</evidence>
<keyword evidence="3" id="KW-1185">Reference proteome</keyword>
<feature type="transmembrane region" description="Helical" evidence="1">
    <location>
        <begin position="284"/>
        <end position="301"/>
    </location>
</feature>
<organism evidence="2 3">
    <name type="scientific">Nocardia jiangxiensis</name>
    <dbReference type="NCBI Taxonomy" id="282685"/>
    <lineage>
        <taxon>Bacteria</taxon>
        <taxon>Bacillati</taxon>
        <taxon>Actinomycetota</taxon>
        <taxon>Actinomycetes</taxon>
        <taxon>Mycobacteriales</taxon>
        <taxon>Nocardiaceae</taxon>
        <taxon>Nocardia</taxon>
    </lineage>
</organism>
<gene>
    <name evidence="2" type="ORF">ACFYXQ_08810</name>
</gene>
<keyword evidence="1" id="KW-0472">Membrane</keyword>
<feature type="transmembrane region" description="Helical" evidence="1">
    <location>
        <begin position="201"/>
        <end position="223"/>
    </location>
</feature>
<feature type="transmembrane region" description="Helical" evidence="1">
    <location>
        <begin position="229"/>
        <end position="248"/>
    </location>
</feature>
<evidence type="ECO:0000256" key="1">
    <source>
        <dbReference type="SAM" id="Phobius"/>
    </source>
</evidence>